<comment type="catalytic activity">
    <reaction evidence="10">
        <text>DNA(n) + a 2'-deoxyribonucleoside 5'-triphosphate = DNA(n+1) + diphosphate</text>
        <dbReference type="Rhea" id="RHEA:22508"/>
        <dbReference type="Rhea" id="RHEA-COMP:17339"/>
        <dbReference type="Rhea" id="RHEA-COMP:17340"/>
        <dbReference type="ChEBI" id="CHEBI:33019"/>
        <dbReference type="ChEBI" id="CHEBI:61560"/>
        <dbReference type="ChEBI" id="CHEBI:173112"/>
        <dbReference type="EC" id="2.7.7.7"/>
    </reaction>
</comment>
<evidence type="ECO:0000256" key="10">
    <source>
        <dbReference type="ARBA" id="ARBA00049244"/>
    </source>
</evidence>
<reference evidence="12 13" key="1">
    <citation type="submission" date="2015-04" db="EMBL/GenBank/DDBJ databases">
        <title>Draft genome sequence of bacteremic isolate Catabacter hongkongensis type strain HKU16T.</title>
        <authorList>
            <person name="Lau S.K."/>
            <person name="Teng J.L."/>
            <person name="Huang Y."/>
            <person name="Curreem S.O."/>
            <person name="Tsui S.K."/>
            <person name="Woo P.C."/>
        </authorList>
    </citation>
    <scope>NUCLEOTIDE SEQUENCE [LARGE SCALE GENOMIC DNA]</scope>
    <source>
        <strain evidence="12 13">HKU16</strain>
    </source>
</reference>
<evidence type="ECO:0000256" key="4">
    <source>
        <dbReference type="ARBA" id="ARBA00019114"/>
    </source>
</evidence>
<proteinExistence type="inferred from homology"/>
<dbReference type="InterPro" id="IPR011708">
    <property type="entry name" value="DNA_pol3_alpha_NTPase_dom"/>
</dbReference>
<dbReference type="EMBL" id="LAYJ01000068">
    <property type="protein sequence ID" value="KKI51721.1"/>
    <property type="molecule type" value="Genomic_DNA"/>
</dbReference>
<evidence type="ECO:0000313" key="13">
    <source>
        <dbReference type="Proteomes" id="UP000034076"/>
    </source>
</evidence>
<evidence type="ECO:0000256" key="3">
    <source>
        <dbReference type="ARBA" id="ARBA00012417"/>
    </source>
</evidence>
<organism evidence="12 13">
    <name type="scientific">Christensenella hongkongensis</name>
    <dbReference type="NCBI Taxonomy" id="270498"/>
    <lineage>
        <taxon>Bacteria</taxon>
        <taxon>Bacillati</taxon>
        <taxon>Bacillota</taxon>
        <taxon>Clostridia</taxon>
        <taxon>Christensenellales</taxon>
        <taxon>Christensenellaceae</taxon>
        <taxon>Christensenella</taxon>
    </lineage>
</organism>
<dbReference type="Gene3D" id="1.10.150.870">
    <property type="match status" value="1"/>
</dbReference>
<dbReference type="InterPro" id="IPR004805">
    <property type="entry name" value="DnaE2/DnaE/PolC"/>
</dbReference>
<evidence type="ECO:0000256" key="9">
    <source>
        <dbReference type="ARBA" id="ARBA00025611"/>
    </source>
</evidence>
<evidence type="ECO:0000256" key="8">
    <source>
        <dbReference type="ARBA" id="ARBA00022932"/>
    </source>
</evidence>
<dbReference type="CDD" id="cd12113">
    <property type="entry name" value="PHP_PolIIIA_DnaE3"/>
    <property type="match status" value="1"/>
</dbReference>
<dbReference type="Pfam" id="PF14579">
    <property type="entry name" value="HHH_6"/>
    <property type="match status" value="1"/>
</dbReference>
<dbReference type="GO" id="GO:0008408">
    <property type="term" value="F:3'-5' exonuclease activity"/>
    <property type="evidence" value="ECO:0007669"/>
    <property type="project" value="InterPro"/>
</dbReference>
<evidence type="ECO:0000259" key="11">
    <source>
        <dbReference type="SMART" id="SM00481"/>
    </source>
</evidence>
<dbReference type="PATRIC" id="fig|270498.16.peg.484"/>
<dbReference type="PANTHER" id="PTHR32294">
    <property type="entry name" value="DNA POLYMERASE III SUBUNIT ALPHA"/>
    <property type="match status" value="1"/>
</dbReference>
<dbReference type="Pfam" id="PF01336">
    <property type="entry name" value="tRNA_anti-codon"/>
    <property type="match status" value="1"/>
</dbReference>
<dbReference type="Pfam" id="PF17657">
    <property type="entry name" value="DNA_pol3_finger"/>
    <property type="match status" value="1"/>
</dbReference>
<dbReference type="InterPro" id="IPR040982">
    <property type="entry name" value="DNA_pol3_finger"/>
</dbReference>
<evidence type="ECO:0000256" key="2">
    <source>
        <dbReference type="ARBA" id="ARBA00009496"/>
    </source>
</evidence>
<keyword evidence="5 12" id="KW-0808">Transferase</keyword>
<dbReference type="Proteomes" id="UP000034076">
    <property type="component" value="Unassembled WGS sequence"/>
</dbReference>
<dbReference type="Gene3D" id="1.10.10.1600">
    <property type="entry name" value="Bacterial DNA polymerase III alpha subunit, thumb domain"/>
    <property type="match status" value="1"/>
</dbReference>
<dbReference type="Gene3D" id="3.20.20.140">
    <property type="entry name" value="Metal-dependent hydrolases"/>
    <property type="match status" value="1"/>
</dbReference>
<evidence type="ECO:0000256" key="7">
    <source>
        <dbReference type="ARBA" id="ARBA00022705"/>
    </source>
</evidence>
<dbReference type="InterPro" id="IPR029460">
    <property type="entry name" value="DNAPol_HHH"/>
</dbReference>
<dbReference type="GO" id="GO:0006260">
    <property type="term" value="P:DNA replication"/>
    <property type="evidence" value="ECO:0007669"/>
    <property type="project" value="UniProtKB-KW"/>
</dbReference>
<dbReference type="GO" id="GO:0003887">
    <property type="term" value="F:DNA-directed DNA polymerase activity"/>
    <property type="evidence" value="ECO:0007669"/>
    <property type="project" value="UniProtKB-KW"/>
</dbReference>
<dbReference type="NCBIfam" id="TIGR00594">
    <property type="entry name" value="polc"/>
    <property type="match status" value="1"/>
</dbReference>
<keyword evidence="6 12" id="KW-0548">Nucleotidyltransferase</keyword>
<dbReference type="Pfam" id="PF07733">
    <property type="entry name" value="DNA_pol3_alpha"/>
    <property type="match status" value="1"/>
</dbReference>
<keyword evidence="8" id="KW-0239">DNA-directed DNA polymerase</keyword>
<dbReference type="STRING" id="270498.CHK_0888"/>
<comment type="subcellular location">
    <subcellularLocation>
        <location evidence="1">Cytoplasm</location>
    </subcellularLocation>
</comment>
<dbReference type="AlphaFoldDB" id="A0A0M2NL79"/>
<dbReference type="NCBIfam" id="NF005298">
    <property type="entry name" value="PRK06826.1"/>
    <property type="match status" value="1"/>
</dbReference>
<evidence type="ECO:0000313" key="12">
    <source>
        <dbReference type="EMBL" id="KKI51721.1"/>
    </source>
</evidence>
<accession>A0A0M2NL79</accession>
<dbReference type="InterPro" id="IPR004013">
    <property type="entry name" value="PHP_dom"/>
</dbReference>
<feature type="domain" description="Polymerase/histidinol phosphatase N-terminal" evidence="11">
    <location>
        <begin position="41"/>
        <end position="108"/>
    </location>
</feature>
<comment type="similarity">
    <text evidence="2">Belongs to the DNA polymerase type-C family. DnaE subfamily.</text>
</comment>
<evidence type="ECO:0000256" key="1">
    <source>
        <dbReference type="ARBA" id="ARBA00004496"/>
    </source>
</evidence>
<dbReference type="EC" id="2.7.7.7" evidence="3"/>
<dbReference type="InterPro" id="IPR012340">
    <property type="entry name" value="NA-bd_OB-fold"/>
</dbReference>
<dbReference type="CDD" id="cd04485">
    <property type="entry name" value="DnaE_OBF"/>
    <property type="match status" value="1"/>
</dbReference>
<dbReference type="InterPro" id="IPR016195">
    <property type="entry name" value="Pol/histidinol_Pase-like"/>
</dbReference>
<keyword evidence="7" id="KW-0235">DNA replication</keyword>
<dbReference type="PANTHER" id="PTHR32294:SF0">
    <property type="entry name" value="DNA POLYMERASE III SUBUNIT ALPHA"/>
    <property type="match status" value="1"/>
</dbReference>
<dbReference type="Gene3D" id="2.40.50.140">
    <property type="entry name" value="Nucleic acid-binding proteins"/>
    <property type="match status" value="1"/>
</dbReference>
<sequence length="1185" mass="133820">MGRREKRFAGGTKIHRIFAQFCMPSCYNMEKAVFCFMIDFTHLHTHTEYSLLDGAGRIGDLVNRAKELGMDALSITDHGVMYGVMDFYTAAKKAGIKPIIGCEVYVAPGSRFEKNSMAREYAHLILLCKDMTGYKNLMKLVSAGSLEGFYYKPRIDYDLLKAHTQGLVCLSACLAGDVQRLLVQNDYNGAKQMAEKLHAMFGEDFYLELQDHGIPEQQRINPLLLKLADETGIKVVATNDVHYVNQEDAYAQEVLMCIQTVTTIDQPSKMAFATEEFYLKSPKEMQKLFSYIPEALSNTREVVDKCNLEFEFGSNHLPEFQVPEGYTNFEYLKHLAQEGLKKHYPDADGDTVQRFDYELNTINDMGFTDYFLIVWDFVNFAKESGIMVGPGRGSAAGSIVAYCLGITNIDPIEFNLLFERFLNPERISMPDIDIDFCYERRQEVIDYVTEKYGEERVAQIITFGTMGARLVIRDVARVMNISIADADKWAKMVPFELKMTIDKALDQNARLKAEYENNPDAKKVIDIARKLEGMPRHASTHAAGVVIADAPITDYVPLQKNPKDENVMTQYTMKKLESMGLLKMDFLGLRTLTVLRDAVQMISENHGIDIEIDRIDFHDKEVYDLISSGETLGMFQLESGGMRRLMQDLKPENLNDIMVGISLFRPGPMESIPEYIRSKRDAKNVHYMHPMLEPILNDTYGCMVYQEQIMRIVRDVAGYSMARSDLVRRAMSKKQHDVLEEERRIFIHGEEKDGKVVVDGAIRRGMDEKTATALFDQMMAFANYAFNKSHACAYAVVAYQTAYLKCHYPVEFMTALLNSFIASKQKLAEYIQNLKTAGVKILPPDVNQSQMRFTTEDGGIRFGLSAISYVGEAIDEVITRRGNGYQDFTDFVDKNVDVLNKKRLESLILSGCFDCFGYRRSQLAAVYEQVLSDAAQLRKRQASGQVSLFDSMEGEFAPLSVQLPDIPEFEESQKLSYEKEMTGLYISGHPLDGLAGVLGARPLSIGDIMQTADDEMTMYEYDGKQVELLGIVTSLRVRPTRQKKMMANLVLEDLTAQINVIAFPNAFSAAEAFLETDAIVTVSGKITVSTQSGIELLAERIAKYVPDDLFFTGKQMYVKLALDKDCDVDGMMRIMGRYPGGSSVVVYVEKTGQKYKLCGTRSVSYQAKLVEELQNYLGKENVVVK</sequence>
<dbReference type="Pfam" id="PF02811">
    <property type="entry name" value="PHP"/>
    <property type="match status" value="1"/>
</dbReference>
<evidence type="ECO:0000256" key="6">
    <source>
        <dbReference type="ARBA" id="ARBA00022695"/>
    </source>
</evidence>
<dbReference type="InterPro" id="IPR004365">
    <property type="entry name" value="NA-bd_OB_tRNA"/>
</dbReference>
<comment type="function">
    <text evidence="9">DNA polymerase III is a complex, multichain enzyme responsible for most of the replicative synthesis in bacteria. This DNA polymerase also exhibits 3' to 5' exonuclease activity. The alpha chain is the DNA polymerase.</text>
</comment>
<dbReference type="NCBIfam" id="NF004226">
    <property type="entry name" value="PRK05673.1"/>
    <property type="match status" value="1"/>
</dbReference>
<dbReference type="InterPro" id="IPR003141">
    <property type="entry name" value="Pol/His_phosphatase_N"/>
</dbReference>
<dbReference type="SUPFAM" id="SSF89550">
    <property type="entry name" value="PHP domain-like"/>
    <property type="match status" value="1"/>
</dbReference>
<keyword evidence="13" id="KW-1185">Reference proteome</keyword>
<evidence type="ECO:0000256" key="5">
    <source>
        <dbReference type="ARBA" id="ARBA00022679"/>
    </source>
</evidence>
<gene>
    <name evidence="12" type="ORF">CHK_0888</name>
</gene>
<dbReference type="SMART" id="SM00481">
    <property type="entry name" value="POLIIIAc"/>
    <property type="match status" value="1"/>
</dbReference>
<comment type="caution">
    <text evidence="12">The sequence shown here is derived from an EMBL/GenBank/DDBJ whole genome shotgun (WGS) entry which is preliminary data.</text>
</comment>
<dbReference type="GO" id="GO:0005737">
    <property type="term" value="C:cytoplasm"/>
    <property type="evidence" value="ECO:0007669"/>
    <property type="project" value="UniProtKB-SubCell"/>
</dbReference>
<protein>
    <recommendedName>
        <fullName evidence="4">DNA polymerase III subunit alpha</fullName>
        <ecNumber evidence="3">2.7.7.7</ecNumber>
    </recommendedName>
</protein>
<dbReference type="InterPro" id="IPR041931">
    <property type="entry name" value="DNA_pol3_alpha_thumb_dom"/>
</dbReference>
<name>A0A0M2NL79_9FIRM</name>
<dbReference type="GO" id="GO:0003676">
    <property type="term" value="F:nucleic acid binding"/>
    <property type="evidence" value="ECO:0007669"/>
    <property type="project" value="InterPro"/>
</dbReference>